<dbReference type="Pfam" id="PF02922">
    <property type="entry name" value="CBM_48"/>
    <property type="match status" value="1"/>
</dbReference>
<keyword evidence="7 9" id="KW-0320">Glycogen biosynthesis</keyword>
<accession>A0A543F2P7</accession>
<dbReference type="AlphaFoldDB" id="A0A543F2P7"/>
<evidence type="ECO:0000256" key="10">
    <source>
        <dbReference type="PIRSR" id="PIRSR000463-1"/>
    </source>
</evidence>
<reference evidence="12 13" key="1">
    <citation type="submission" date="2019-06" db="EMBL/GenBank/DDBJ databases">
        <title>Sequencing the genomes of 1000 actinobacteria strains.</title>
        <authorList>
            <person name="Klenk H.-P."/>
        </authorList>
    </citation>
    <scope>NUCLEOTIDE SEQUENCE [LARGE SCALE GENOMIC DNA]</scope>
    <source>
        <strain evidence="12 13">DSM 105492</strain>
    </source>
</reference>
<keyword evidence="4 9" id="KW-0321">Glycogen metabolism</keyword>
<dbReference type="GO" id="GO:0005829">
    <property type="term" value="C:cytosol"/>
    <property type="evidence" value="ECO:0007669"/>
    <property type="project" value="TreeGrafter"/>
</dbReference>
<dbReference type="InterPro" id="IPR006047">
    <property type="entry name" value="GH13_cat_dom"/>
</dbReference>
<keyword evidence="6 9" id="KW-0808">Transferase</keyword>
<dbReference type="SUPFAM" id="SSF81296">
    <property type="entry name" value="E set domains"/>
    <property type="match status" value="2"/>
</dbReference>
<evidence type="ECO:0000256" key="7">
    <source>
        <dbReference type="ARBA" id="ARBA00023056"/>
    </source>
</evidence>
<dbReference type="SUPFAM" id="SSF51445">
    <property type="entry name" value="(Trans)glycosidases"/>
    <property type="match status" value="1"/>
</dbReference>
<evidence type="ECO:0000259" key="11">
    <source>
        <dbReference type="SMART" id="SM00642"/>
    </source>
</evidence>
<dbReference type="InterPro" id="IPR013783">
    <property type="entry name" value="Ig-like_fold"/>
</dbReference>
<comment type="similarity">
    <text evidence="3 9">Belongs to the glycosyl hydrolase 13 family. GlgB subfamily.</text>
</comment>
<keyword evidence="13" id="KW-1185">Reference proteome</keyword>
<evidence type="ECO:0000313" key="13">
    <source>
        <dbReference type="Proteomes" id="UP000320235"/>
    </source>
</evidence>
<evidence type="ECO:0000256" key="5">
    <source>
        <dbReference type="ARBA" id="ARBA00022676"/>
    </source>
</evidence>
<dbReference type="Pfam" id="PF02806">
    <property type="entry name" value="Alpha-amylase_C"/>
    <property type="match status" value="1"/>
</dbReference>
<comment type="function">
    <text evidence="9">Catalyzes the formation of the alpha-1,6-glucosidic linkages in glycogen by scission of a 1,4-alpha-linked oligosaccharide from growing alpha-1,4-glucan chains and the subsequent attachment of the oligosaccharide to the alpha-1,6 position.</text>
</comment>
<comment type="catalytic activity">
    <reaction evidence="1 9">
        <text>Transfers a segment of a (1-&gt;4)-alpha-D-glucan chain to a primary hydroxy group in a similar glucan chain.</text>
        <dbReference type="EC" id="2.4.1.18"/>
    </reaction>
</comment>
<dbReference type="PANTHER" id="PTHR43651:SF3">
    <property type="entry name" value="1,4-ALPHA-GLUCAN-BRANCHING ENZYME"/>
    <property type="match status" value="1"/>
</dbReference>
<evidence type="ECO:0000256" key="9">
    <source>
        <dbReference type="HAMAP-Rule" id="MF_00685"/>
    </source>
</evidence>
<dbReference type="InterPro" id="IPR004193">
    <property type="entry name" value="Glyco_hydro_13_N"/>
</dbReference>
<evidence type="ECO:0000256" key="3">
    <source>
        <dbReference type="ARBA" id="ARBA00009000"/>
    </source>
</evidence>
<dbReference type="InterPro" id="IPR054169">
    <property type="entry name" value="GlgB_N"/>
</dbReference>
<dbReference type="InterPro" id="IPR006048">
    <property type="entry name" value="A-amylase/branching_C"/>
</dbReference>
<dbReference type="EC" id="2.4.1.18" evidence="9"/>
<name>A0A543F2P7_9MICO</name>
<comment type="pathway">
    <text evidence="2 9">Glycan biosynthesis; glycogen biosynthesis.</text>
</comment>
<dbReference type="GO" id="GO:0005978">
    <property type="term" value="P:glycogen biosynthetic process"/>
    <property type="evidence" value="ECO:0007669"/>
    <property type="project" value="UniProtKB-UniRule"/>
</dbReference>
<dbReference type="InterPro" id="IPR037439">
    <property type="entry name" value="Branching_enzy"/>
</dbReference>
<comment type="subunit">
    <text evidence="9">Monomer.</text>
</comment>
<organism evidence="12 13">
    <name type="scientific">Microbacterium kyungheense</name>
    <dbReference type="NCBI Taxonomy" id="1263636"/>
    <lineage>
        <taxon>Bacteria</taxon>
        <taxon>Bacillati</taxon>
        <taxon>Actinomycetota</taxon>
        <taxon>Actinomycetes</taxon>
        <taxon>Micrococcales</taxon>
        <taxon>Microbacteriaceae</taxon>
        <taxon>Microbacterium</taxon>
    </lineage>
</organism>
<dbReference type="InterPro" id="IPR017853">
    <property type="entry name" value="GH"/>
</dbReference>
<evidence type="ECO:0000256" key="4">
    <source>
        <dbReference type="ARBA" id="ARBA00022600"/>
    </source>
</evidence>
<dbReference type="Gene3D" id="2.60.40.1180">
    <property type="entry name" value="Golgi alpha-mannosidase II"/>
    <property type="match status" value="1"/>
</dbReference>
<dbReference type="UniPathway" id="UPA00164"/>
<dbReference type="SMART" id="SM00642">
    <property type="entry name" value="Aamy"/>
    <property type="match status" value="1"/>
</dbReference>
<evidence type="ECO:0000256" key="8">
    <source>
        <dbReference type="ARBA" id="ARBA00023277"/>
    </source>
</evidence>
<feature type="domain" description="Glycosyl hydrolase family 13 catalytic" evidence="11">
    <location>
        <begin position="250"/>
        <end position="605"/>
    </location>
</feature>
<dbReference type="GO" id="GO:0004553">
    <property type="term" value="F:hydrolase activity, hydrolyzing O-glycosyl compounds"/>
    <property type="evidence" value="ECO:0007669"/>
    <property type="project" value="InterPro"/>
</dbReference>
<feature type="active site" description="Nucleophile" evidence="9 10">
    <location>
        <position position="402"/>
    </location>
</feature>
<comment type="caution">
    <text evidence="12">The sequence shown here is derived from an EMBL/GenBank/DDBJ whole genome shotgun (WGS) entry which is preliminary data.</text>
</comment>
<gene>
    <name evidence="9" type="primary">glgB</name>
    <name evidence="12" type="ORF">FB391_2138</name>
</gene>
<dbReference type="EMBL" id="VFPE01000002">
    <property type="protein sequence ID" value="TQM28088.1"/>
    <property type="molecule type" value="Genomic_DNA"/>
</dbReference>
<dbReference type="FunFam" id="3.20.20.80:FF:000003">
    <property type="entry name" value="1,4-alpha-glucan branching enzyme GlgB"/>
    <property type="match status" value="1"/>
</dbReference>
<dbReference type="SUPFAM" id="SSF51011">
    <property type="entry name" value="Glycosyl hydrolase domain"/>
    <property type="match status" value="1"/>
</dbReference>
<dbReference type="GO" id="GO:0043169">
    <property type="term" value="F:cation binding"/>
    <property type="evidence" value="ECO:0007669"/>
    <property type="project" value="InterPro"/>
</dbReference>
<dbReference type="RefSeq" id="WP_141894349.1">
    <property type="nucleotide sequence ID" value="NZ_BAABLH010000005.1"/>
</dbReference>
<dbReference type="FunFam" id="2.60.40.10:FF:000169">
    <property type="entry name" value="1,4-alpha-glucan branching enzyme GlgB"/>
    <property type="match status" value="1"/>
</dbReference>
<dbReference type="OrthoDB" id="9800174at2"/>
<dbReference type="NCBIfam" id="NF008967">
    <property type="entry name" value="PRK12313.1"/>
    <property type="match status" value="1"/>
</dbReference>
<sequence length="726" mass="80781">MTTPSDQLLEAVAAGSHHDPHAVLGIHPDTDSEGTRTWTIRARRPLARSVTAVFEDGTRVPLEHVRAGIWEGTRAGARGRYELATTYPQGPDYVADDPYRHTPTIGELDLHLIGEGRHEELWRVLGSHVREDDGTPGVSFAVWAPNARAVRVVGDFNGWDGQGHAMRSMGASGVWELFVPGIGPGTAYKYELRGRSGEWVLKADPMARFAEVPPATASVVVHASYSWGDGAWLAERSRTTPVSRPMSIYELHLGSWRQGLSYRDAADELIDYVTAQGFTHVEFLPLAEHPFGGSWGYQVTGYYAPTSRYGHPDDLRYLIDRLHRAGIGVIMDWVPGHFPKDDFALARFDGEPLYEHPDPRRGEHKDWGTYIFDYGRNEVRNFLVANALYWFEEFHVDGLRVDAVASMLYLDYSRSDGEWEPNIHGGRENLEAIRFLQEVNATAYKRYPGIAMIAEESTSFPGVTAPTSQAGLGFGFKWNMGWMNDSLEYIKRDPVHRSHHEGELSFSFVYAFSENYVLPISHDEVVHGKGSLFGRMPGDHWQKLANMRAFLAYMWGHPGKQLLFMGQEFGQLSEWSEARSLDWWLLDQPSHAELLGFVGALNGVYRANSALWARDGDGAAFSRLGAPTWNPNVVVFARRDWHGNTVVVAANFSGTPLSGYELDLPESGVWHEILNTDSQAYGGSGVGNLGVVHAAEGGRATLVLPPLGVLWLRHETPAHVPSPTRG</sequence>
<protein>
    <recommendedName>
        <fullName evidence="9">1,4-alpha-glucan branching enzyme GlgB</fullName>
        <ecNumber evidence="9">2.4.1.18</ecNumber>
    </recommendedName>
    <alternativeName>
        <fullName evidence="9">1,4-alpha-D-glucan:1,4-alpha-D-glucan 6-glucosyl-transferase</fullName>
    </alternativeName>
    <alternativeName>
        <fullName evidence="9">Alpha-(1-&gt;4)-glucan branching enzyme</fullName>
    </alternativeName>
    <alternativeName>
        <fullName evidence="9">Glycogen branching enzyme</fullName>
        <shortName evidence="9">BE</shortName>
    </alternativeName>
</protein>
<dbReference type="NCBIfam" id="TIGR01515">
    <property type="entry name" value="branching_enzym"/>
    <property type="match status" value="1"/>
</dbReference>
<dbReference type="Pfam" id="PF22019">
    <property type="entry name" value="GlgB_N"/>
    <property type="match status" value="1"/>
</dbReference>
<dbReference type="NCBIfam" id="NF003811">
    <property type="entry name" value="PRK05402.1"/>
    <property type="match status" value="1"/>
</dbReference>
<dbReference type="InterPro" id="IPR044143">
    <property type="entry name" value="GlgB_N_E_set_prok"/>
</dbReference>
<evidence type="ECO:0000256" key="6">
    <source>
        <dbReference type="ARBA" id="ARBA00022679"/>
    </source>
</evidence>
<dbReference type="Gene3D" id="2.60.40.10">
    <property type="entry name" value="Immunoglobulins"/>
    <property type="match status" value="2"/>
</dbReference>
<dbReference type="Pfam" id="PF00128">
    <property type="entry name" value="Alpha-amylase"/>
    <property type="match status" value="1"/>
</dbReference>
<dbReference type="InterPro" id="IPR006407">
    <property type="entry name" value="GlgB"/>
</dbReference>
<evidence type="ECO:0000313" key="12">
    <source>
        <dbReference type="EMBL" id="TQM28088.1"/>
    </source>
</evidence>
<proteinExistence type="inferred from homology"/>
<dbReference type="PIRSF" id="PIRSF000463">
    <property type="entry name" value="GlgB"/>
    <property type="match status" value="1"/>
</dbReference>
<evidence type="ECO:0000256" key="1">
    <source>
        <dbReference type="ARBA" id="ARBA00000826"/>
    </source>
</evidence>
<dbReference type="Gene3D" id="3.20.20.80">
    <property type="entry name" value="Glycosidases"/>
    <property type="match status" value="1"/>
</dbReference>
<dbReference type="InterPro" id="IPR014756">
    <property type="entry name" value="Ig_E-set"/>
</dbReference>
<dbReference type="PANTHER" id="PTHR43651">
    <property type="entry name" value="1,4-ALPHA-GLUCAN-BRANCHING ENZYME"/>
    <property type="match status" value="1"/>
</dbReference>
<dbReference type="CDD" id="cd11322">
    <property type="entry name" value="AmyAc_Glg_BE"/>
    <property type="match status" value="1"/>
</dbReference>
<dbReference type="HAMAP" id="MF_00685">
    <property type="entry name" value="GlgB"/>
    <property type="match status" value="1"/>
</dbReference>
<dbReference type="GO" id="GO:0003844">
    <property type="term" value="F:1,4-alpha-glucan branching enzyme activity"/>
    <property type="evidence" value="ECO:0007669"/>
    <property type="project" value="UniProtKB-UniRule"/>
</dbReference>
<keyword evidence="5 9" id="KW-0328">Glycosyltransferase</keyword>
<evidence type="ECO:0000256" key="2">
    <source>
        <dbReference type="ARBA" id="ARBA00004964"/>
    </source>
</evidence>
<dbReference type="CDD" id="cd02855">
    <property type="entry name" value="E_set_GBE_prok_N"/>
    <property type="match status" value="1"/>
</dbReference>
<dbReference type="Proteomes" id="UP000320235">
    <property type="component" value="Unassembled WGS sequence"/>
</dbReference>
<feature type="active site" description="Proton donor" evidence="9 10">
    <location>
        <position position="455"/>
    </location>
</feature>
<keyword evidence="8 9" id="KW-0119">Carbohydrate metabolism</keyword>
<dbReference type="InterPro" id="IPR013780">
    <property type="entry name" value="Glyco_hydro_b"/>
</dbReference>